<dbReference type="EMBL" id="CM042890">
    <property type="protein sequence ID" value="KAI4311618.1"/>
    <property type="molecule type" value="Genomic_DNA"/>
</dbReference>
<comment type="caution">
    <text evidence="1">The sequence shown here is derived from an EMBL/GenBank/DDBJ whole genome shotgun (WGS) entry which is preliminary data.</text>
</comment>
<name>A0ACB9LKU7_9MYRT</name>
<accession>A0ACB9LKU7</accession>
<evidence type="ECO:0000313" key="2">
    <source>
        <dbReference type="Proteomes" id="UP001057402"/>
    </source>
</evidence>
<evidence type="ECO:0000313" key="1">
    <source>
        <dbReference type="EMBL" id="KAI4311618.1"/>
    </source>
</evidence>
<proteinExistence type="predicted"/>
<gene>
    <name evidence="1" type="ORF">MLD38_036500</name>
</gene>
<keyword evidence="2" id="KW-1185">Reference proteome</keyword>
<protein>
    <submittedName>
        <fullName evidence="1">Uncharacterized protein</fullName>
    </submittedName>
</protein>
<sequence>MAAKTRILVIGGTGYIGRFIVEASARAGHPTTVLVRESTLSDPAKSATIESFRSLGIDLVHGDLYDQQSLEKAIEEVDVIISTVGNAQLADQDRIIAAIKKSGNIKRFLPSEFATNVDRTRSVEPLRSALEIKSRIRQSIEAENIPHTYVYSNCFGSYSLSTFLQHGATGPPRDRVIIFGDGNPKAVFNQEEDIATYTIKVVDDPRTLNKVVDIRPTLNTYSFNDLVSLWEKKIGKTLERVHIPIDQVLRNIEEASFPLNLMFSILHAVFVLGLQANSEIKESFVEASALYPDVKYKTVDEYLDQFV</sequence>
<dbReference type="Proteomes" id="UP001057402">
    <property type="component" value="Chromosome 11"/>
</dbReference>
<organism evidence="1 2">
    <name type="scientific">Melastoma candidum</name>
    <dbReference type="NCBI Taxonomy" id="119954"/>
    <lineage>
        <taxon>Eukaryota</taxon>
        <taxon>Viridiplantae</taxon>
        <taxon>Streptophyta</taxon>
        <taxon>Embryophyta</taxon>
        <taxon>Tracheophyta</taxon>
        <taxon>Spermatophyta</taxon>
        <taxon>Magnoliopsida</taxon>
        <taxon>eudicotyledons</taxon>
        <taxon>Gunneridae</taxon>
        <taxon>Pentapetalae</taxon>
        <taxon>rosids</taxon>
        <taxon>malvids</taxon>
        <taxon>Myrtales</taxon>
        <taxon>Melastomataceae</taxon>
        <taxon>Melastomatoideae</taxon>
        <taxon>Melastomateae</taxon>
        <taxon>Melastoma</taxon>
    </lineage>
</organism>
<reference evidence="2" key="1">
    <citation type="journal article" date="2023" name="Front. Plant Sci.">
        <title>Chromosomal-level genome assembly of Melastoma candidum provides insights into trichome evolution.</title>
        <authorList>
            <person name="Zhong Y."/>
            <person name="Wu W."/>
            <person name="Sun C."/>
            <person name="Zou P."/>
            <person name="Liu Y."/>
            <person name="Dai S."/>
            <person name="Zhou R."/>
        </authorList>
    </citation>
    <scope>NUCLEOTIDE SEQUENCE [LARGE SCALE GENOMIC DNA]</scope>
</reference>